<keyword evidence="12" id="KW-1185">Reference proteome</keyword>
<dbReference type="GO" id="GO:0051897">
    <property type="term" value="P:positive regulation of phosphatidylinositol 3-kinase/protein kinase B signal transduction"/>
    <property type="evidence" value="ECO:0007669"/>
    <property type="project" value="TreeGrafter"/>
</dbReference>
<keyword evidence="3" id="KW-0732">Signal</keyword>
<dbReference type="InterPro" id="IPR001245">
    <property type="entry name" value="Ser-Thr/Tyr_kinase_cat_dom"/>
</dbReference>
<accession>A0AAD4QWK7</accession>
<dbReference type="InterPro" id="IPR050122">
    <property type="entry name" value="RTK"/>
</dbReference>
<dbReference type="SUPFAM" id="SSF56112">
    <property type="entry name" value="Protein kinase-like (PK-like)"/>
    <property type="match status" value="1"/>
</dbReference>
<dbReference type="GO" id="GO:0007169">
    <property type="term" value="P:cell surface receptor protein tyrosine kinase signaling pathway"/>
    <property type="evidence" value="ECO:0007669"/>
    <property type="project" value="TreeGrafter"/>
</dbReference>
<organism evidence="11 12">
    <name type="scientific">Ditylenchus destructor</name>
    <dbReference type="NCBI Taxonomy" id="166010"/>
    <lineage>
        <taxon>Eukaryota</taxon>
        <taxon>Metazoa</taxon>
        <taxon>Ecdysozoa</taxon>
        <taxon>Nematoda</taxon>
        <taxon>Chromadorea</taxon>
        <taxon>Rhabditida</taxon>
        <taxon>Tylenchina</taxon>
        <taxon>Tylenchomorpha</taxon>
        <taxon>Sphaerularioidea</taxon>
        <taxon>Anguinidae</taxon>
        <taxon>Anguininae</taxon>
        <taxon>Ditylenchus</taxon>
    </lineage>
</organism>
<evidence type="ECO:0000259" key="10">
    <source>
        <dbReference type="PROSITE" id="PS50011"/>
    </source>
</evidence>
<dbReference type="GO" id="GO:0005524">
    <property type="term" value="F:ATP binding"/>
    <property type="evidence" value="ECO:0007669"/>
    <property type="project" value="InterPro"/>
</dbReference>
<keyword evidence="2 9" id="KW-0812">Transmembrane</keyword>
<dbReference type="EMBL" id="JAKKPZ010000137">
    <property type="protein sequence ID" value="KAI1700702.1"/>
    <property type="molecule type" value="Genomic_DNA"/>
</dbReference>
<dbReference type="InterPro" id="IPR008266">
    <property type="entry name" value="Tyr_kinase_AS"/>
</dbReference>
<sequence>MEQHLDPKVPQRHILRRRVRWRSDSRFLLFLYLALTLLAQPYHLCAAHLGVCIVEQIGSGPEVSGFRYELRCNSTGALAEFRSAGLNTSTTIQNRLKLDPLRGQGSQDGTHWDVRSIFPTLPQRILVDRGKYDVTECFKQCRKESATFEAKPSGMALGKPLELRCRFNSRLQVRDSRSSSTSPEDLSPFYWPLRSESHHVLEFFDGNVTSLAAPTVHKKWEVGSGGLAVMSLNETSSDELGFVACRCFGCRTPAFAVAELRFDVNLTATIEDNNGSDSQLVVHGHPVDELTLRVVRLSDNSSERHRLEEDITSFFNDSFLVKYQRDHSYFFLKYYSMYIHECTDCTHSQTDGHYILEVCGQGGRCVEMDKRFGEHYKQYHKVESDDSHRSSSGVFYYVLIFMLVVATFSALAFASALASYKIRRKIMRHGWELKRRRASRNTDRTEETSIPLEDSLSQSASSTYIMQHVPVIESKFIQLKDKIGKGAFGEVYTAEWMQSVDDDGAPKGDHYQRVAVKMLHNVQLDAEMDKEAALLAKLDHPNVLKLYGVCYWHTQVTLVLELMNQGDLKSYLKNRMPRCDNYSQFPPALLQTELVNICTQICNGLCYIASQQIVHRDLAARNCLVSGESDMKFCSAAFRPPFVVKISDFGMSRRLYSDTEYYRMHDKHTALPVRWLPPECLSSGKFTHQSDMWSFGVTLFEVFTYGDVPFGNLSNNEVLTAVVSGLRPEIPPNCPQHIADILKLCWKENPLKRICAEEALTRLKLMQ</sequence>
<keyword evidence="8" id="KW-0325">Glycoprotein</keyword>
<keyword evidence="6 9" id="KW-0472">Membrane</keyword>
<dbReference type="PROSITE" id="PS00109">
    <property type="entry name" value="PROTEIN_KINASE_TYR"/>
    <property type="match status" value="1"/>
</dbReference>
<gene>
    <name evidence="11" type="ORF">DdX_16564</name>
</gene>
<dbReference type="GO" id="GO:0043235">
    <property type="term" value="C:receptor complex"/>
    <property type="evidence" value="ECO:0007669"/>
    <property type="project" value="TreeGrafter"/>
</dbReference>
<evidence type="ECO:0000313" key="12">
    <source>
        <dbReference type="Proteomes" id="UP001201812"/>
    </source>
</evidence>
<evidence type="ECO:0000256" key="7">
    <source>
        <dbReference type="ARBA" id="ARBA00023170"/>
    </source>
</evidence>
<dbReference type="InterPro" id="IPR011009">
    <property type="entry name" value="Kinase-like_dom_sf"/>
</dbReference>
<evidence type="ECO:0000256" key="3">
    <source>
        <dbReference type="ARBA" id="ARBA00022729"/>
    </source>
</evidence>
<feature type="transmembrane region" description="Helical" evidence="9">
    <location>
        <begin position="394"/>
        <end position="418"/>
    </location>
</feature>
<dbReference type="PANTHER" id="PTHR24416:SF349">
    <property type="entry name" value="TYROSINE-PROTEIN KINASE RYK"/>
    <property type="match status" value="1"/>
</dbReference>
<dbReference type="Gene3D" id="1.10.510.10">
    <property type="entry name" value="Transferase(Phosphotransferase) domain 1"/>
    <property type="match status" value="1"/>
</dbReference>
<protein>
    <submittedName>
        <fullName evidence="11">Protein tyrosine kinase domain-containing protein</fullName>
    </submittedName>
</protein>
<dbReference type="PRINTS" id="PR00109">
    <property type="entry name" value="TYRKINASE"/>
</dbReference>
<dbReference type="SMART" id="SM00219">
    <property type="entry name" value="TyrKc"/>
    <property type="match status" value="1"/>
</dbReference>
<dbReference type="GO" id="GO:0010976">
    <property type="term" value="P:positive regulation of neuron projection development"/>
    <property type="evidence" value="ECO:0007669"/>
    <property type="project" value="TreeGrafter"/>
</dbReference>
<evidence type="ECO:0000313" key="11">
    <source>
        <dbReference type="EMBL" id="KAI1700702.1"/>
    </source>
</evidence>
<keyword evidence="4" id="KW-0130">Cell adhesion</keyword>
<keyword evidence="7" id="KW-0675">Receptor</keyword>
<evidence type="ECO:0000256" key="8">
    <source>
        <dbReference type="ARBA" id="ARBA00023180"/>
    </source>
</evidence>
<dbReference type="GO" id="GO:0004714">
    <property type="term" value="F:transmembrane receptor protein tyrosine kinase activity"/>
    <property type="evidence" value="ECO:0007669"/>
    <property type="project" value="TreeGrafter"/>
</dbReference>
<proteinExistence type="predicted"/>
<dbReference type="InterPro" id="IPR020635">
    <property type="entry name" value="Tyr_kinase_cat_dom"/>
</dbReference>
<evidence type="ECO:0000256" key="2">
    <source>
        <dbReference type="ARBA" id="ARBA00022692"/>
    </source>
</evidence>
<dbReference type="GO" id="GO:0005886">
    <property type="term" value="C:plasma membrane"/>
    <property type="evidence" value="ECO:0007669"/>
    <property type="project" value="UniProtKB-SubCell"/>
</dbReference>
<dbReference type="CDD" id="cd00192">
    <property type="entry name" value="PTKc"/>
    <property type="match status" value="1"/>
</dbReference>
<keyword evidence="11" id="KW-0418">Kinase</keyword>
<evidence type="ECO:0000256" key="5">
    <source>
        <dbReference type="ARBA" id="ARBA00022989"/>
    </source>
</evidence>
<keyword evidence="11" id="KW-0808">Transferase</keyword>
<dbReference type="PANTHER" id="PTHR24416">
    <property type="entry name" value="TYROSINE-PROTEIN KINASE RECEPTOR"/>
    <property type="match status" value="1"/>
</dbReference>
<dbReference type="Pfam" id="PF07714">
    <property type="entry name" value="PK_Tyr_Ser-Thr"/>
    <property type="match status" value="1"/>
</dbReference>
<evidence type="ECO:0000256" key="9">
    <source>
        <dbReference type="SAM" id="Phobius"/>
    </source>
</evidence>
<dbReference type="AlphaFoldDB" id="A0AAD4QWK7"/>
<reference evidence="11" key="1">
    <citation type="submission" date="2022-01" db="EMBL/GenBank/DDBJ databases">
        <title>Genome Sequence Resource for Two Populations of Ditylenchus destructor, the Migratory Endoparasitic Phytonematode.</title>
        <authorList>
            <person name="Zhang H."/>
            <person name="Lin R."/>
            <person name="Xie B."/>
        </authorList>
    </citation>
    <scope>NUCLEOTIDE SEQUENCE</scope>
    <source>
        <strain evidence="11">BazhouSP</strain>
    </source>
</reference>
<dbReference type="GO" id="GO:0007155">
    <property type="term" value="P:cell adhesion"/>
    <property type="evidence" value="ECO:0007669"/>
    <property type="project" value="UniProtKB-KW"/>
</dbReference>
<feature type="domain" description="Protein kinase" evidence="10">
    <location>
        <begin position="477"/>
        <end position="767"/>
    </location>
</feature>
<name>A0AAD4QWK7_9BILA</name>
<comment type="caution">
    <text evidence="11">The sequence shown here is derived from an EMBL/GenBank/DDBJ whole genome shotgun (WGS) entry which is preliminary data.</text>
</comment>
<dbReference type="PROSITE" id="PS50011">
    <property type="entry name" value="PROTEIN_KINASE_DOM"/>
    <property type="match status" value="1"/>
</dbReference>
<comment type="subcellular location">
    <subcellularLocation>
        <location evidence="1">Cell membrane</location>
        <topology evidence="1">Single-pass membrane protein</topology>
    </subcellularLocation>
</comment>
<evidence type="ECO:0000256" key="4">
    <source>
        <dbReference type="ARBA" id="ARBA00022889"/>
    </source>
</evidence>
<dbReference type="Proteomes" id="UP001201812">
    <property type="component" value="Unassembled WGS sequence"/>
</dbReference>
<keyword evidence="5 9" id="KW-1133">Transmembrane helix</keyword>
<evidence type="ECO:0000256" key="1">
    <source>
        <dbReference type="ARBA" id="ARBA00004162"/>
    </source>
</evidence>
<evidence type="ECO:0000256" key="6">
    <source>
        <dbReference type="ARBA" id="ARBA00023136"/>
    </source>
</evidence>
<dbReference type="InterPro" id="IPR000719">
    <property type="entry name" value="Prot_kinase_dom"/>
</dbReference>